<proteinExistence type="predicted"/>
<sequence length="64" mass="6739">MTISTSMPRVAPDPLQSLGLALLLGQEPQGEVDALDLSEPPFGLGARPWISLVASRIPSASLRN</sequence>
<accession>A0A7D6CAQ9</accession>
<organism evidence="1">
    <name type="scientific">Micromonospora carbonacea</name>
    <dbReference type="NCBI Taxonomy" id="47853"/>
    <lineage>
        <taxon>Bacteria</taxon>
        <taxon>Bacillati</taxon>
        <taxon>Actinomycetota</taxon>
        <taxon>Actinomycetes</taxon>
        <taxon>Micromonosporales</taxon>
        <taxon>Micromonosporaceae</taxon>
        <taxon>Micromonospora</taxon>
    </lineage>
</organism>
<protein>
    <submittedName>
        <fullName evidence="1">Uncharacterized protein</fullName>
    </submittedName>
</protein>
<gene>
    <name evidence="1" type="ORF">HZU44_11785</name>
</gene>
<evidence type="ECO:0000313" key="1">
    <source>
        <dbReference type="EMBL" id="QLJ96245.1"/>
    </source>
</evidence>
<dbReference type="EMBL" id="CP058905">
    <property type="protein sequence ID" value="QLJ96245.1"/>
    <property type="molecule type" value="Genomic_DNA"/>
</dbReference>
<name>A0A7D6CAQ9_9ACTN</name>
<dbReference type="AlphaFoldDB" id="A0A7D6CAQ9"/>
<reference evidence="1" key="1">
    <citation type="submission" date="2020-08" db="EMBL/GenBank/DDBJ databases">
        <title>A bifunctional nitrone conjugated secondary metabolite targeting the ribosome.</title>
        <authorList>
            <person name="Limbrick E.M."/>
            <person name="Graf M."/>
            <person name="Derewacz D.K."/>
            <person name="Nguyen F."/>
            <person name="Spraggins J.M."/>
            <person name="Wieland M."/>
            <person name="Ynigez-Gutierrez A.E."/>
            <person name="Reisman B.J."/>
            <person name="Zinshteyn B."/>
            <person name="McCulloch K."/>
            <person name="Iverson T.M."/>
            <person name="Green R."/>
            <person name="Wilson D.N."/>
            <person name="Bachmann B.O."/>
        </authorList>
    </citation>
    <scope>NUCLEOTIDE SEQUENCE</scope>
    <source>
        <strain evidence="1">Africana</strain>
    </source>
</reference>